<dbReference type="Proteomes" id="UP001264980">
    <property type="component" value="Unassembled WGS sequence"/>
</dbReference>
<sequence length="38" mass="4056">MPYSVASSVGLLRIANNRHYISDALVGGIGYLAIKTAY</sequence>
<evidence type="ECO:0000313" key="2">
    <source>
        <dbReference type="Proteomes" id="UP001264980"/>
    </source>
</evidence>
<gene>
    <name evidence="1" type="ORF">J2W84_001631</name>
</gene>
<organism evidence="1 2">
    <name type="scientific">Dyadobacter fermentans</name>
    <dbReference type="NCBI Taxonomy" id="94254"/>
    <lineage>
        <taxon>Bacteria</taxon>
        <taxon>Pseudomonadati</taxon>
        <taxon>Bacteroidota</taxon>
        <taxon>Cytophagia</taxon>
        <taxon>Cytophagales</taxon>
        <taxon>Spirosomataceae</taxon>
        <taxon>Dyadobacter</taxon>
    </lineage>
</organism>
<dbReference type="EMBL" id="JAVDTI010000002">
    <property type="protein sequence ID" value="MDR6804585.1"/>
    <property type="molecule type" value="Genomic_DNA"/>
</dbReference>
<evidence type="ECO:0008006" key="3">
    <source>
        <dbReference type="Google" id="ProtNLM"/>
    </source>
</evidence>
<protein>
    <recommendedName>
        <fullName evidence="3">Phosphatidic acid phosphatase type 2/haloperoxidase domain-containing protein</fullName>
    </recommendedName>
</protein>
<name>A0ABU1QTU9_9BACT</name>
<proteinExistence type="predicted"/>
<comment type="caution">
    <text evidence="1">The sequence shown here is derived from an EMBL/GenBank/DDBJ whole genome shotgun (WGS) entry which is preliminary data.</text>
</comment>
<reference evidence="1 2" key="1">
    <citation type="submission" date="2023-07" db="EMBL/GenBank/DDBJ databases">
        <title>Sorghum-associated microbial communities from plants grown in Nebraska, USA.</title>
        <authorList>
            <person name="Schachtman D."/>
        </authorList>
    </citation>
    <scope>NUCLEOTIDE SEQUENCE [LARGE SCALE GENOMIC DNA]</scope>
    <source>
        <strain evidence="1 2">BE57</strain>
    </source>
</reference>
<keyword evidence="2" id="KW-1185">Reference proteome</keyword>
<accession>A0ABU1QTU9</accession>
<evidence type="ECO:0000313" key="1">
    <source>
        <dbReference type="EMBL" id="MDR6804585.1"/>
    </source>
</evidence>